<comment type="subcellular location">
    <subcellularLocation>
        <location evidence="1">Membrane</location>
        <topology evidence="1">Single-pass type I membrane protein</topology>
    </subcellularLocation>
</comment>
<dbReference type="OrthoDB" id="8737888at2759"/>
<name>A0A8C4SME7_ERPCA</name>
<sequence>MRRILYLTLLLGSFALPGCHAITIDTDVEVTGSAGDDITLKCTFKSSAMVTSQLSIDWSYRPVNGKTPQMVFHYQEEAFPPTDGQFKDRIHWRGDINKRDASIQIRNASLSDNGTFTCSVRNPPDVHGSLGETTLTVTPKGWTFSFTEFTLLASLVLIPSALTLIVLALIIGYQNDLLCKRRSLGYRTSPIEVSEEEENLKKKPSMKKRMVMCCAECFQESDYEEDDANQSLQQQHHHHHHHVESHEENGEKRH</sequence>
<dbReference type="SMART" id="SM00406">
    <property type="entry name" value="IGv"/>
    <property type="match status" value="1"/>
</dbReference>
<dbReference type="InterPro" id="IPR000920">
    <property type="entry name" value="Myelin_P0-rel"/>
</dbReference>
<dbReference type="PRINTS" id="PR00213">
    <property type="entry name" value="MYELINP0"/>
</dbReference>
<gene>
    <name evidence="14" type="primary">MPZL3</name>
</gene>
<keyword evidence="6 11" id="KW-0472">Membrane</keyword>
<evidence type="ECO:0000256" key="4">
    <source>
        <dbReference type="ARBA" id="ARBA00022729"/>
    </source>
</evidence>
<feature type="compositionally biased region" description="Basic and acidic residues" evidence="10">
    <location>
        <begin position="244"/>
        <end position="254"/>
    </location>
</feature>
<comment type="similarity">
    <text evidence="2">Belongs to the myelin P0 protein family.</text>
</comment>
<dbReference type="InterPro" id="IPR003599">
    <property type="entry name" value="Ig_sub"/>
</dbReference>
<keyword evidence="7" id="KW-1015">Disulfide bond</keyword>
<dbReference type="Pfam" id="PF07686">
    <property type="entry name" value="V-set"/>
    <property type="match status" value="1"/>
</dbReference>
<dbReference type="PANTHER" id="PTHR13869:SF20">
    <property type="entry name" value="MYELIN PROTEIN ZERO-LIKE PROTEIN 3"/>
    <property type="match status" value="1"/>
</dbReference>
<reference evidence="14" key="1">
    <citation type="submission" date="2021-06" db="EMBL/GenBank/DDBJ databases">
        <authorList>
            <consortium name="Wellcome Sanger Institute Data Sharing"/>
        </authorList>
    </citation>
    <scope>NUCLEOTIDE SEQUENCE [LARGE SCALE GENOMIC DNA]</scope>
</reference>
<proteinExistence type="inferred from homology"/>
<evidence type="ECO:0000256" key="2">
    <source>
        <dbReference type="ARBA" id="ARBA00007180"/>
    </source>
</evidence>
<dbReference type="Ensembl" id="ENSECRT00000019533.1">
    <property type="protein sequence ID" value="ENSECRP00000019140.1"/>
    <property type="gene ID" value="ENSECRG00000012814.1"/>
</dbReference>
<dbReference type="PANTHER" id="PTHR13869">
    <property type="entry name" value="MYELIN P0 RELATED"/>
    <property type="match status" value="1"/>
</dbReference>
<feature type="signal peptide" evidence="12">
    <location>
        <begin position="1"/>
        <end position="21"/>
    </location>
</feature>
<dbReference type="InterPro" id="IPR007110">
    <property type="entry name" value="Ig-like_dom"/>
</dbReference>
<dbReference type="InterPro" id="IPR013783">
    <property type="entry name" value="Ig-like_fold"/>
</dbReference>
<evidence type="ECO:0000256" key="3">
    <source>
        <dbReference type="ARBA" id="ARBA00022692"/>
    </source>
</evidence>
<keyword evidence="8" id="KW-0325">Glycoprotein</keyword>
<dbReference type="InterPro" id="IPR013106">
    <property type="entry name" value="Ig_V-set"/>
</dbReference>
<organism evidence="14 15">
    <name type="scientific">Erpetoichthys calabaricus</name>
    <name type="common">Rope fish</name>
    <name type="synonym">Calamoichthys calabaricus</name>
    <dbReference type="NCBI Taxonomy" id="27687"/>
    <lineage>
        <taxon>Eukaryota</taxon>
        <taxon>Metazoa</taxon>
        <taxon>Chordata</taxon>
        <taxon>Craniata</taxon>
        <taxon>Vertebrata</taxon>
        <taxon>Euteleostomi</taxon>
        <taxon>Actinopterygii</taxon>
        <taxon>Polypteriformes</taxon>
        <taxon>Polypteridae</taxon>
        <taxon>Erpetoichthys</taxon>
    </lineage>
</organism>
<dbReference type="SUPFAM" id="SSF48726">
    <property type="entry name" value="Immunoglobulin"/>
    <property type="match status" value="1"/>
</dbReference>
<evidence type="ECO:0000256" key="5">
    <source>
        <dbReference type="ARBA" id="ARBA00022989"/>
    </source>
</evidence>
<evidence type="ECO:0000256" key="12">
    <source>
        <dbReference type="SAM" id="SignalP"/>
    </source>
</evidence>
<evidence type="ECO:0000313" key="15">
    <source>
        <dbReference type="Proteomes" id="UP000694620"/>
    </source>
</evidence>
<keyword evidence="15" id="KW-1185">Reference proteome</keyword>
<keyword evidence="3 11" id="KW-0812">Transmembrane</keyword>
<dbReference type="Proteomes" id="UP000694620">
    <property type="component" value="Chromosome 9"/>
</dbReference>
<protein>
    <submittedName>
        <fullName evidence="14">Myelin protein zero like 3</fullName>
    </submittedName>
</protein>
<dbReference type="PROSITE" id="PS50835">
    <property type="entry name" value="IG_LIKE"/>
    <property type="match status" value="1"/>
</dbReference>
<reference evidence="14" key="3">
    <citation type="submission" date="2025-09" db="UniProtKB">
        <authorList>
            <consortium name="Ensembl"/>
        </authorList>
    </citation>
    <scope>IDENTIFICATION</scope>
</reference>
<keyword evidence="9" id="KW-0393">Immunoglobulin domain</keyword>
<feature type="region of interest" description="Disordered" evidence="10">
    <location>
        <begin position="225"/>
        <end position="254"/>
    </location>
</feature>
<evidence type="ECO:0000313" key="14">
    <source>
        <dbReference type="Ensembl" id="ENSECRP00000019140.1"/>
    </source>
</evidence>
<reference evidence="14" key="2">
    <citation type="submission" date="2025-08" db="UniProtKB">
        <authorList>
            <consortium name="Ensembl"/>
        </authorList>
    </citation>
    <scope>IDENTIFICATION</scope>
</reference>
<evidence type="ECO:0000256" key="11">
    <source>
        <dbReference type="SAM" id="Phobius"/>
    </source>
</evidence>
<dbReference type="GO" id="GO:0005886">
    <property type="term" value="C:plasma membrane"/>
    <property type="evidence" value="ECO:0007669"/>
    <property type="project" value="TreeGrafter"/>
</dbReference>
<dbReference type="SMART" id="SM00409">
    <property type="entry name" value="IG"/>
    <property type="match status" value="1"/>
</dbReference>
<evidence type="ECO:0000259" key="13">
    <source>
        <dbReference type="PROSITE" id="PS50835"/>
    </source>
</evidence>
<accession>A0A8C4SME7</accession>
<dbReference type="FunFam" id="2.60.40.10:FF:000193">
    <property type="entry name" value="Myelin protein zero-like 1 like"/>
    <property type="match status" value="1"/>
</dbReference>
<keyword evidence="5 11" id="KW-1133">Transmembrane helix</keyword>
<evidence type="ECO:0000256" key="8">
    <source>
        <dbReference type="ARBA" id="ARBA00023180"/>
    </source>
</evidence>
<evidence type="ECO:0000256" key="6">
    <source>
        <dbReference type="ARBA" id="ARBA00023136"/>
    </source>
</evidence>
<evidence type="ECO:0000256" key="9">
    <source>
        <dbReference type="ARBA" id="ARBA00023319"/>
    </source>
</evidence>
<keyword evidence="4 12" id="KW-0732">Signal</keyword>
<feature type="chain" id="PRO_5034050807" evidence="12">
    <location>
        <begin position="22"/>
        <end position="254"/>
    </location>
</feature>
<dbReference type="InterPro" id="IPR036179">
    <property type="entry name" value="Ig-like_dom_sf"/>
</dbReference>
<feature type="domain" description="Ig-like" evidence="13">
    <location>
        <begin position="17"/>
        <end position="136"/>
    </location>
</feature>
<dbReference type="GeneTree" id="ENSGT01030000234556"/>
<dbReference type="RefSeq" id="XP_028664314.1">
    <property type="nucleotide sequence ID" value="XM_028808481.2"/>
</dbReference>
<dbReference type="GeneID" id="114656885"/>
<evidence type="ECO:0000256" key="1">
    <source>
        <dbReference type="ARBA" id="ARBA00004479"/>
    </source>
</evidence>
<evidence type="ECO:0000256" key="7">
    <source>
        <dbReference type="ARBA" id="ARBA00023157"/>
    </source>
</evidence>
<evidence type="ECO:0000256" key="10">
    <source>
        <dbReference type="SAM" id="MobiDB-lite"/>
    </source>
</evidence>
<feature type="transmembrane region" description="Helical" evidence="11">
    <location>
        <begin position="149"/>
        <end position="173"/>
    </location>
</feature>
<dbReference type="Gene3D" id="2.60.40.10">
    <property type="entry name" value="Immunoglobulins"/>
    <property type="match status" value="1"/>
</dbReference>
<dbReference type="AlphaFoldDB" id="A0A8C4SME7"/>